<name>A0A4R0JJ41_9ACTN</name>
<accession>A0A4R0JJ41</accession>
<dbReference type="PANTHER" id="PTHR33542">
    <property type="entry name" value="SIROHYDROCHLORIN FERROCHELATASE, CHLOROPLASTIC"/>
    <property type="match status" value="1"/>
</dbReference>
<evidence type="ECO:0000313" key="3">
    <source>
        <dbReference type="EMBL" id="TCC47031.1"/>
    </source>
</evidence>
<evidence type="ECO:0000256" key="1">
    <source>
        <dbReference type="ARBA" id="ARBA00022723"/>
    </source>
</evidence>
<evidence type="ECO:0000256" key="2">
    <source>
        <dbReference type="ARBA" id="ARBA00023239"/>
    </source>
</evidence>
<dbReference type="CDD" id="cd03416">
    <property type="entry name" value="CbiX_SirB_N"/>
    <property type="match status" value="1"/>
</dbReference>
<dbReference type="AlphaFoldDB" id="A0A4R0JJ41"/>
<gene>
    <name evidence="3" type="ORF">E0H73_43590</name>
</gene>
<dbReference type="Proteomes" id="UP000291144">
    <property type="component" value="Unassembled WGS sequence"/>
</dbReference>
<evidence type="ECO:0000313" key="4">
    <source>
        <dbReference type="Proteomes" id="UP000291144"/>
    </source>
</evidence>
<dbReference type="SUPFAM" id="SSF53800">
    <property type="entry name" value="Chelatase"/>
    <property type="match status" value="1"/>
</dbReference>
<organism evidence="3 4">
    <name type="scientific">Kribbella pittospori</name>
    <dbReference type="NCBI Taxonomy" id="722689"/>
    <lineage>
        <taxon>Bacteria</taxon>
        <taxon>Bacillati</taxon>
        <taxon>Actinomycetota</taxon>
        <taxon>Actinomycetes</taxon>
        <taxon>Propionibacteriales</taxon>
        <taxon>Kribbellaceae</taxon>
        <taxon>Kribbella</taxon>
    </lineage>
</organism>
<keyword evidence="4" id="KW-1185">Reference proteome</keyword>
<dbReference type="GO" id="GO:0016829">
    <property type="term" value="F:lyase activity"/>
    <property type="evidence" value="ECO:0007669"/>
    <property type="project" value="UniProtKB-KW"/>
</dbReference>
<dbReference type="InterPro" id="IPR050963">
    <property type="entry name" value="Sirohydro_Cobaltochel/CbiX"/>
</dbReference>
<dbReference type="OrthoDB" id="482456at2"/>
<dbReference type="RefSeq" id="WP_131366870.1">
    <property type="nucleotide sequence ID" value="NZ_SJKB01000031.1"/>
</dbReference>
<keyword evidence="2" id="KW-0456">Lyase</keyword>
<dbReference type="PANTHER" id="PTHR33542:SF5">
    <property type="entry name" value="FERROCHELATASE CHE1"/>
    <property type="match status" value="1"/>
</dbReference>
<keyword evidence="1" id="KW-0479">Metal-binding</keyword>
<dbReference type="Gene3D" id="3.40.50.1400">
    <property type="match status" value="2"/>
</dbReference>
<reference evidence="3 4" key="1">
    <citation type="submission" date="2019-02" db="EMBL/GenBank/DDBJ databases">
        <title>Kribbella capetownensis sp. nov. and Kribbella speibonae sp. nov., isolated from soil.</title>
        <authorList>
            <person name="Curtis S.M."/>
            <person name="Norton I."/>
            <person name="Everest G.J."/>
            <person name="Meyers P.R."/>
        </authorList>
    </citation>
    <scope>NUCLEOTIDE SEQUENCE [LARGE SCALE GENOMIC DNA]</scope>
    <source>
        <strain evidence="3 4">NRRL B-24813</strain>
    </source>
</reference>
<protein>
    <submittedName>
        <fullName evidence="3">Sirohydrochlorin chelatase</fullName>
    </submittedName>
</protein>
<comment type="caution">
    <text evidence="3">The sequence shown here is derived from an EMBL/GenBank/DDBJ whole genome shotgun (WGS) entry which is preliminary data.</text>
</comment>
<sequence length="265" mass="28384">MTAPALVILAHGSRDPRSAATVHGLVKCLRDLRDDLRIEASFLDHCPPTPYQVIGKLAAEGVEEVVVLPLLLSSAYHARVDVPAVVDEARSRFPDLRIIASDVLGYDESLLDVLDRRMRAELKDGRVRELDALVLACAGSSDSQANASVTRLARLWGQRHKLPVTAAFTAAATPSPAEAVLQWRLEGRRHVAVGSLFLAPGVLPDQAESTARRAGAVAVSRPLGVSAEVARLVLLRYGVAGLDLLTLAPVARPTVISRPELVRTA</sequence>
<dbReference type="EMBL" id="SJKB01000031">
    <property type="protein sequence ID" value="TCC47031.1"/>
    <property type="molecule type" value="Genomic_DNA"/>
</dbReference>
<dbReference type="Pfam" id="PF01903">
    <property type="entry name" value="CbiX"/>
    <property type="match status" value="2"/>
</dbReference>
<proteinExistence type="predicted"/>
<dbReference type="GO" id="GO:0046872">
    <property type="term" value="F:metal ion binding"/>
    <property type="evidence" value="ECO:0007669"/>
    <property type="project" value="UniProtKB-KW"/>
</dbReference>
<dbReference type="InterPro" id="IPR002762">
    <property type="entry name" value="CbiX-like"/>
</dbReference>